<evidence type="ECO:0000313" key="3">
    <source>
        <dbReference type="Proteomes" id="UP001589828"/>
    </source>
</evidence>
<reference evidence="2 3" key="1">
    <citation type="submission" date="2024-09" db="EMBL/GenBank/DDBJ databases">
        <authorList>
            <person name="Sun Q."/>
            <person name="Mori K."/>
        </authorList>
    </citation>
    <scope>NUCLEOTIDE SEQUENCE [LARGE SCALE GENOMIC DNA]</scope>
    <source>
        <strain evidence="2 3">NCAIM B.02415</strain>
    </source>
</reference>
<proteinExistence type="predicted"/>
<evidence type="ECO:0000313" key="2">
    <source>
        <dbReference type="EMBL" id="MFC0515203.1"/>
    </source>
</evidence>
<keyword evidence="1" id="KW-1133">Transmembrane helix</keyword>
<dbReference type="EMBL" id="JBHLTS010000022">
    <property type="protein sequence ID" value="MFC0515203.1"/>
    <property type="molecule type" value="Genomic_DNA"/>
</dbReference>
<organism evidence="2 3">
    <name type="scientific">Mucilaginibacter angelicae</name>
    <dbReference type="NCBI Taxonomy" id="869718"/>
    <lineage>
        <taxon>Bacteria</taxon>
        <taxon>Pseudomonadati</taxon>
        <taxon>Bacteroidota</taxon>
        <taxon>Sphingobacteriia</taxon>
        <taxon>Sphingobacteriales</taxon>
        <taxon>Sphingobacteriaceae</taxon>
        <taxon>Mucilaginibacter</taxon>
    </lineage>
</organism>
<dbReference type="Proteomes" id="UP001589828">
    <property type="component" value="Unassembled WGS sequence"/>
</dbReference>
<protein>
    <submittedName>
        <fullName evidence="2">Uncharacterized protein</fullName>
    </submittedName>
</protein>
<keyword evidence="3" id="KW-1185">Reference proteome</keyword>
<keyword evidence="1" id="KW-0812">Transmembrane</keyword>
<gene>
    <name evidence="2" type="ORF">ACFFGT_13375</name>
</gene>
<comment type="caution">
    <text evidence="2">The sequence shown here is derived from an EMBL/GenBank/DDBJ whole genome shotgun (WGS) entry which is preliminary data.</text>
</comment>
<sequence length="56" mass="6124">MAIVLPWVAGFFAWIALLMLGIELFPYPVLDILMALIFSAVGGIVAHRVNIKKAVL</sequence>
<accession>A0ABV6L6X5</accession>
<evidence type="ECO:0000256" key="1">
    <source>
        <dbReference type="SAM" id="Phobius"/>
    </source>
</evidence>
<keyword evidence="1" id="KW-0472">Membrane</keyword>
<name>A0ABV6L6X5_9SPHI</name>
<feature type="transmembrane region" description="Helical" evidence="1">
    <location>
        <begin position="7"/>
        <end position="26"/>
    </location>
</feature>
<feature type="transmembrane region" description="Helical" evidence="1">
    <location>
        <begin position="32"/>
        <end position="51"/>
    </location>
</feature>